<evidence type="ECO:0000313" key="1">
    <source>
        <dbReference type="EMBL" id="ABJ73061.1"/>
    </source>
</evidence>
<evidence type="ECO:0000313" key="2">
    <source>
        <dbReference type="Proteomes" id="UP000000240"/>
    </source>
</evidence>
<sequence length="44" mass="5503">MYFALQPSFEGRIWKWFLKRLVKDYPEIKVTGRAKWTEQIVWKE</sequence>
<gene>
    <name evidence="1" type="ordered locus">LACR_1555</name>
</gene>
<dbReference type="HOGENOM" id="CLU_3217892_0_0_9"/>
<name>Q02YB1_LACLS</name>
<accession>Q02YB1</accession>
<dbReference type="EMBL" id="CP000425">
    <property type="protein sequence ID" value="ABJ73061.1"/>
    <property type="molecule type" value="Genomic_DNA"/>
</dbReference>
<protein>
    <submittedName>
        <fullName evidence="1">Uncharacterized protein</fullName>
    </submittedName>
</protein>
<dbReference type="AlphaFoldDB" id="Q02YB1"/>
<dbReference type="KEGG" id="llc:LACR_1555"/>
<organism evidence="1 2">
    <name type="scientific">Lactococcus lactis subsp. cremoris (strain SK11)</name>
    <dbReference type="NCBI Taxonomy" id="272622"/>
    <lineage>
        <taxon>Bacteria</taxon>
        <taxon>Bacillati</taxon>
        <taxon>Bacillota</taxon>
        <taxon>Bacilli</taxon>
        <taxon>Lactobacillales</taxon>
        <taxon>Streptococcaceae</taxon>
        <taxon>Lactococcus</taxon>
        <taxon>Lactococcus cremoris subsp. cremoris</taxon>
    </lineage>
</organism>
<proteinExistence type="predicted"/>
<reference evidence="1 2" key="1">
    <citation type="journal article" date="2006" name="Proc. Natl. Acad. Sci. U.S.A.">
        <title>Comparative genomics of the lactic acid bacteria.</title>
        <authorList>
            <person name="Makarova K."/>
            <person name="Slesarev A."/>
            <person name="Wolf Y."/>
            <person name="Sorokin A."/>
            <person name="Mirkin B."/>
            <person name="Koonin E."/>
            <person name="Pavlov A."/>
            <person name="Pavlova N."/>
            <person name="Karamychev V."/>
            <person name="Polouchine N."/>
            <person name="Shakhova V."/>
            <person name="Grigoriev I."/>
            <person name="Lou Y."/>
            <person name="Rohksar D."/>
            <person name="Lucas S."/>
            <person name="Huang K."/>
            <person name="Goodstein D.M."/>
            <person name="Hawkins T."/>
            <person name="Plengvidhya V."/>
            <person name="Welker D."/>
            <person name="Hughes J."/>
            <person name="Goh Y."/>
            <person name="Benson A."/>
            <person name="Baldwin K."/>
            <person name="Lee J.H."/>
            <person name="Diaz-Muniz I."/>
            <person name="Dosti B."/>
            <person name="Smeianov V."/>
            <person name="Wechter W."/>
            <person name="Barabote R."/>
            <person name="Lorca G."/>
            <person name="Altermann E."/>
            <person name="Barrangou R."/>
            <person name="Ganesan B."/>
            <person name="Xie Y."/>
            <person name="Rawsthorne H."/>
            <person name="Tamir D."/>
            <person name="Parker C."/>
            <person name="Breidt F."/>
            <person name="Broadbent J."/>
            <person name="Hutkins R."/>
            <person name="O'Sullivan D."/>
            <person name="Steele J."/>
            <person name="Unlu G."/>
            <person name="Saier M."/>
            <person name="Klaenhammer T."/>
            <person name="Richardson P."/>
            <person name="Kozyavkin S."/>
            <person name="Weimer B."/>
            <person name="Mills D."/>
        </authorList>
    </citation>
    <scope>NUCLEOTIDE SEQUENCE [LARGE SCALE GENOMIC DNA]</scope>
    <source>
        <strain evidence="1 2">SK11</strain>
    </source>
</reference>
<dbReference type="Proteomes" id="UP000000240">
    <property type="component" value="Chromosome"/>
</dbReference>